<dbReference type="Proteomes" id="UP000009080">
    <property type="component" value="Chromosome"/>
</dbReference>
<protein>
    <submittedName>
        <fullName evidence="1">Uncharacterized protein</fullName>
    </submittedName>
</protein>
<accession>C5BN03</accession>
<proteinExistence type="predicted"/>
<name>C5BN03_TERTT</name>
<organism evidence="1 2">
    <name type="scientific">Teredinibacter turnerae (strain ATCC 39867 / T7901)</name>
    <dbReference type="NCBI Taxonomy" id="377629"/>
    <lineage>
        <taxon>Bacteria</taxon>
        <taxon>Pseudomonadati</taxon>
        <taxon>Pseudomonadota</taxon>
        <taxon>Gammaproteobacteria</taxon>
        <taxon>Cellvibrionales</taxon>
        <taxon>Cellvibrionaceae</taxon>
        <taxon>Teredinibacter</taxon>
    </lineage>
</organism>
<dbReference type="EMBL" id="CP001614">
    <property type="protein sequence ID" value="ACR13573.1"/>
    <property type="molecule type" value="Genomic_DNA"/>
</dbReference>
<dbReference type="STRING" id="377629.TERTU_0497"/>
<dbReference type="AlphaFoldDB" id="C5BN03"/>
<sequence>MICHLRVSLKFFLAQSEKLFQLCLAEIVERKWTLTFHRSLGCG</sequence>
<gene>
    <name evidence="1" type="ordered locus">TERTU_0497</name>
</gene>
<evidence type="ECO:0000313" key="1">
    <source>
        <dbReference type="EMBL" id="ACR13573.1"/>
    </source>
</evidence>
<dbReference type="KEGG" id="ttu:TERTU_0497"/>
<reference evidence="1 2" key="1">
    <citation type="journal article" date="2009" name="PLoS ONE">
        <title>The complete genome of Teredinibacter turnerae T7901: an intracellular endosymbiont of marine wood-boring bivalves (shipworms).</title>
        <authorList>
            <person name="Yang J.C."/>
            <person name="Madupu R."/>
            <person name="Durkin A.S."/>
            <person name="Ekborg N.A."/>
            <person name="Pedamallu C.S."/>
            <person name="Hostetler J.B."/>
            <person name="Radune D."/>
            <person name="Toms B.S."/>
            <person name="Henrissat B."/>
            <person name="Coutinho P.M."/>
            <person name="Schwarz S."/>
            <person name="Field L."/>
            <person name="Trindade-Silva A.E."/>
            <person name="Soares C.A.G."/>
            <person name="Elshahawi S."/>
            <person name="Hanora A."/>
            <person name="Schmidt E.W."/>
            <person name="Haygood M.G."/>
            <person name="Posfai J."/>
            <person name="Benner J."/>
            <person name="Madinger C."/>
            <person name="Nove J."/>
            <person name="Anton B."/>
            <person name="Chaudhary K."/>
            <person name="Foster J."/>
            <person name="Holman A."/>
            <person name="Kumar S."/>
            <person name="Lessard P.A."/>
            <person name="Luyten Y.A."/>
            <person name="Slatko B."/>
            <person name="Wood N."/>
            <person name="Wu B."/>
            <person name="Teplitski M."/>
            <person name="Mougous J.D."/>
            <person name="Ward N."/>
            <person name="Eisen J.A."/>
            <person name="Badger J.H."/>
            <person name="Distel D.L."/>
        </authorList>
    </citation>
    <scope>NUCLEOTIDE SEQUENCE [LARGE SCALE GENOMIC DNA]</scope>
    <source>
        <strain evidence="2">ATCC 39867 / T7901</strain>
    </source>
</reference>
<keyword evidence="2" id="KW-1185">Reference proteome</keyword>
<dbReference type="HOGENOM" id="CLU_3240749_0_0_6"/>
<evidence type="ECO:0000313" key="2">
    <source>
        <dbReference type="Proteomes" id="UP000009080"/>
    </source>
</evidence>